<sequence length="178" mass="21016">MNNRTFGYIYHVDCVHSRNYQRKSLIEAGCEIIYEEKNMFQSIELNKCINELNNGDKLITLRVNKLFSNRKMMLDWLIELTKRNITIISVADALTLSSEKNSSTLRLCLALKKLHEQRKKKHKLKTCRPCRLTEQQTTFIYQSLQRKEASLTELAQRYQVSRTTLYTALKRFKMESGK</sequence>
<dbReference type="SUPFAM" id="SSF53041">
    <property type="entry name" value="Resolvase-like"/>
    <property type="match status" value="1"/>
</dbReference>
<evidence type="ECO:0000313" key="1">
    <source>
        <dbReference type="EMBL" id="NMP25734.1"/>
    </source>
</evidence>
<reference evidence="1 2" key="1">
    <citation type="submission" date="2020-01" db="EMBL/GenBank/DDBJ databases">
        <authorList>
            <person name="Lee S.D."/>
        </authorList>
    </citation>
    <scope>NUCLEOTIDE SEQUENCE [LARGE SCALE GENOMIC DNA]</scope>
    <source>
        <strain evidence="1 2">SAP-1</strain>
    </source>
</reference>
<dbReference type="AlphaFoldDB" id="A0A848MH94"/>
<name>A0A848MH94_9GAMM</name>
<evidence type="ECO:0000313" key="2">
    <source>
        <dbReference type="Proteomes" id="UP000585363"/>
    </source>
</evidence>
<protein>
    <recommendedName>
        <fullName evidence="3">Resolvase/invertase-type recombinase catalytic domain-containing protein</fullName>
    </recommendedName>
</protein>
<dbReference type="Gene3D" id="3.40.50.1390">
    <property type="entry name" value="Resolvase, N-terminal catalytic domain"/>
    <property type="match status" value="1"/>
</dbReference>
<accession>A0A848MH94</accession>
<dbReference type="EMBL" id="JAADJU010000001">
    <property type="protein sequence ID" value="NMP25734.1"/>
    <property type="molecule type" value="Genomic_DNA"/>
</dbReference>
<reference evidence="1 2" key="2">
    <citation type="submission" date="2020-06" db="EMBL/GenBank/DDBJ databases">
        <title>Polyphasic characterization of a Rahnella strain isolated from tree sap.</title>
        <authorList>
            <person name="Kim I.S."/>
        </authorList>
    </citation>
    <scope>NUCLEOTIDE SEQUENCE [LARGE SCALE GENOMIC DNA]</scope>
    <source>
        <strain evidence="1 2">SAP-1</strain>
    </source>
</reference>
<keyword evidence="2" id="KW-1185">Reference proteome</keyword>
<comment type="caution">
    <text evidence="1">The sequence shown here is derived from an EMBL/GenBank/DDBJ whole genome shotgun (WGS) entry which is preliminary data.</text>
</comment>
<evidence type="ECO:0008006" key="3">
    <source>
        <dbReference type="Google" id="ProtNLM"/>
    </source>
</evidence>
<gene>
    <name evidence="1" type="ORF">GW590_02430</name>
</gene>
<dbReference type="GO" id="GO:0003677">
    <property type="term" value="F:DNA binding"/>
    <property type="evidence" value="ECO:0007669"/>
    <property type="project" value="InterPro"/>
</dbReference>
<dbReference type="InterPro" id="IPR036162">
    <property type="entry name" value="Resolvase-like_N_sf"/>
</dbReference>
<dbReference type="GO" id="GO:0000150">
    <property type="term" value="F:DNA strand exchange activity"/>
    <property type="evidence" value="ECO:0007669"/>
    <property type="project" value="InterPro"/>
</dbReference>
<dbReference type="Proteomes" id="UP000585363">
    <property type="component" value="Unassembled WGS sequence"/>
</dbReference>
<dbReference type="RefSeq" id="WP_169401413.1">
    <property type="nucleotide sequence ID" value="NZ_JAADJU010000001.1"/>
</dbReference>
<organism evidence="1 2">
    <name type="scientific">Rouxiella aceris</name>
    <dbReference type="NCBI Taxonomy" id="2703884"/>
    <lineage>
        <taxon>Bacteria</taxon>
        <taxon>Pseudomonadati</taxon>
        <taxon>Pseudomonadota</taxon>
        <taxon>Gammaproteobacteria</taxon>
        <taxon>Enterobacterales</taxon>
        <taxon>Yersiniaceae</taxon>
        <taxon>Rouxiella</taxon>
    </lineage>
</organism>
<proteinExistence type="predicted"/>